<dbReference type="AlphaFoldDB" id="A0AAD3XY13"/>
<organism evidence="1 2">
    <name type="scientific">Nepenthes gracilis</name>
    <name type="common">Slender pitcher plant</name>
    <dbReference type="NCBI Taxonomy" id="150966"/>
    <lineage>
        <taxon>Eukaryota</taxon>
        <taxon>Viridiplantae</taxon>
        <taxon>Streptophyta</taxon>
        <taxon>Embryophyta</taxon>
        <taxon>Tracheophyta</taxon>
        <taxon>Spermatophyta</taxon>
        <taxon>Magnoliopsida</taxon>
        <taxon>eudicotyledons</taxon>
        <taxon>Gunneridae</taxon>
        <taxon>Pentapetalae</taxon>
        <taxon>Caryophyllales</taxon>
        <taxon>Nepenthaceae</taxon>
        <taxon>Nepenthes</taxon>
    </lineage>
</organism>
<accession>A0AAD3XY13</accession>
<reference evidence="1" key="1">
    <citation type="submission" date="2023-05" db="EMBL/GenBank/DDBJ databases">
        <title>Nepenthes gracilis genome sequencing.</title>
        <authorList>
            <person name="Fukushima K."/>
        </authorList>
    </citation>
    <scope>NUCLEOTIDE SEQUENCE</scope>
    <source>
        <strain evidence="1">SING2019-196</strain>
    </source>
</reference>
<name>A0AAD3XY13_NEPGR</name>
<proteinExistence type="predicted"/>
<evidence type="ECO:0000313" key="1">
    <source>
        <dbReference type="EMBL" id="GMH20549.1"/>
    </source>
</evidence>
<keyword evidence="2" id="KW-1185">Reference proteome</keyword>
<dbReference type="EMBL" id="BSYO01000022">
    <property type="protein sequence ID" value="GMH20549.1"/>
    <property type="molecule type" value="Genomic_DNA"/>
</dbReference>
<protein>
    <submittedName>
        <fullName evidence="1">Uncharacterized protein</fullName>
    </submittedName>
</protein>
<sequence length="83" mass="9663">MRALRHIKGAWRDKQCSIDSTTASNPWRRDNYCRLVDNKSKPGNFLGLSFLHFIAPRCLSRKDKFSNRLWKISLAGVEDLRQA</sequence>
<dbReference type="Proteomes" id="UP001279734">
    <property type="component" value="Unassembled WGS sequence"/>
</dbReference>
<comment type="caution">
    <text evidence="1">The sequence shown here is derived from an EMBL/GenBank/DDBJ whole genome shotgun (WGS) entry which is preliminary data.</text>
</comment>
<gene>
    <name evidence="1" type="ORF">Nepgr_022390</name>
</gene>
<evidence type="ECO:0000313" key="2">
    <source>
        <dbReference type="Proteomes" id="UP001279734"/>
    </source>
</evidence>